<evidence type="ECO:0000256" key="3">
    <source>
        <dbReference type="ARBA" id="ARBA00023163"/>
    </source>
</evidence>
<dbReference type="CTD" id="55509"/>
<dbReference type="OMA" id="EAYECHE"/>
<dbReference type="InterPro" id="IPR004827">
    <property type="entry name" value="bZIP"/>
</dbReference>
<dbReference type="GO" id="GO:0000978">
    <property type="term" value="F:RNA polymerase II cis-regulatory region sequence-specific DNA binding"/>
    <property type="evidence" value="ECO:0007669"/>
    <property type="project" value="TreeGrafter"/>
</dbReference>
<dbReference type="Pfam" id="PF03131">
    <property type="entry name" value="bZIP_Maf"/>
    <property type="match status" value="1"/>
</dbReference>
<evidence type="ECO:0000313" key="8">
    <source>
        <dbReference type="Proteomes" id="UP000265140"/>
    </source>
</evidence>
<organism evidence="6">
    <name type="scientific">Esox lucius</name>
    <name type="common">Northern pike</name>
    <dbReference type="NCBI Taxonomy" id="8010"/>
    <lineage>
        <taxon>Eukaryota</taxon>
        <taxon>Metazoa</taxon>
        <taxon>Chordata</taxon>
        <taxon>Craniata</taxon>
        <taxon>Vertebrata</taxon>
        <taxon>Euteleostomi</taxon>
        <taxon>Actinopterygii</taxon>
        <taxon>Neopterygii</taxon>
        <taxon>Teleostei</taxon>
        <taxon>Protacanthopterygii</taxon>
        <taxon>Esociformes</taxon>
        <taxon>Esocidae</taxon>
        <taxon>Esox</taxon>
    </lineage>
</organism>
<keyword evidence="1" id="KW-0805">Transcription regulation</keyword>
<dbReference type="InterPro" id="IPR000837">
    <property type="entry name" value="AP-1"/>
</dbReference>
<evidence type="ECO:0000256" key="4">
    <source>
        <dbReference type="SAM" id="Coils"/>
    </source>
</evidence>
<dbReference type="PROSITE" id="PS50217">
    <property type="entry name" value="BZIP"/>
    <property type="match status" value="1"/>
</dbReference>
<evidence type="ECO:0000313" key="6">
    <source>
        <dbReference type="EMBL" id="ACO13888.1"/>
    </source>
</evidence>
<gene>
    <name evidence="6 7" type="primary">BATF3</name>
</gene>
<dbReference type="RefSeq" id="NP_001290915.1">
    <property type="nucleotide sequence ID" value="NM_001303986.1"/>
</dbReference>
<evidence type="ECO:0000256" key="1">
    <source>
        <dbReference type="ARBA" id="ARBA00023015"/>
    </source>
</evidence>
<dbReference type="GO" id="GO:0005634">
    <property type="term" value="C:nucleus"/>
    <property type="evidence" value="ECO:0007669"/>
    <property type="project" value="TreeGrafter"/>
</dbReference>
<dbReference type="KEGG" id="els:105017742"/>
<dbReference type="PRINTS" id="PR00042">
    <property type="entry name" value="LEUZIPPRFOS"/>
</dbReference>
<dbReference type="InterPro" id="IPR046347">
    <property type="entry name" value="bZIP_sf"/>
</dbReference>
<dbReference type="PANTHER" id="PTHR23351:SF13">
    <property type="entry name" value="BASIC LEUCINE ZIPPER TRANSCRIPTIONAL FACTOR ATF-LIKE 3"/>
    <property type="match status" value="1"/>
</dbReference>
<reference evidence="6" key="1">
    <citation type="journal article" date="2010" name="BMC Genomics">
        <title>Salmo salar and Esox lucius full-length cDNA sequences reveal changes in evolutionary pressures on a post-tetraploidization genome.</title>
        <authorList>
            <person name="Leong J.S."/>
            <person name="Jantzen S.G."/>
            <person name="von Schalburg K.R."/>
            <person name="Cooper G.A."/>
            <person name="Messmer A.M."/>
            <person name="Liao N.Y."/>
            <person name="Munro S."/>
            <person name="Moore R."/>
            <person name="Holt R.A."/>
            <person name="Jones S.J."/>
            <person name="Davidson W.S."/>
            <person name="Koop B.F."/>
        </authorList>
    </citation>
    <scope>NUCLEOTIDE SEQUENCE</scope>
    <source>
        <tissue evidence="6">Head kidney</tissue>
    </source>
</reference>
<dbReference type="Gene3D" id="1.20.5.170">
    <property type="match status" value="1"/>
</dbReference>
<dbReference type="InterPro" id="IPR004826">
    <property type="entry name" value="bZIP_Maf"/>
</dbReference>
<name>C1BXY5_ESOLU</name>
<dbReference type="STRING" id="8010.ENSELUP00000024945"/>
<evidence type="ECO:0000259" key="5">
    <source>
        <dbReference type="PROSITE" id="PS50217"/>
    </source>
</evidence>
<feature type="domain" description="BZIP" evidence="5">
    <location>
        <begin position="30"/>
        <end position="93"/>
    </location>
</feature>
<dbReference type="Proteomes" id="UP000265140">
    <property type="component" value="Chromosome 18"/>
</dbReference>
<dbReference type="GO" id="GO:0000981">
    <property type="term" value="F:DNA-binding transcription factor activity, RNA polymerase II-specific"/>
    <property type="evidence" value="ECO:0007669"/>
    <property type="project" value="TreeGrafter"/>
</dbReference>
<feature type="coiled-coil region" evidence="4">
    <location>
        <begin position="48"/>
        <end position="82"/>
    </location>
</feature>
<accession>C1BXY5</accession>
<reference evidence="6" key="2">
    <citation type="submission" date="2010-07" db="EMBL/GenBank/DDBJ databases">
        <title>Esox lucius ESTs and full-length cDNAs.</title>
        <authorList>
            <consortium name="cGRASP (B.F. Koop &amp; W.S. Davidson)"/>
            <person name="Leong J."/>
            <person name="Jantzen S."/>
            <person name="Cooper G."/>
            <person name="Davidson W.S."/>
            <person name="Koop B.F."/>
        </authorList>
    </citation>
    <scope>NUCLEOTIDE SEQUENCE</scope>
    <source>
        <tissue evidence="6">Head kidney</tissue>
    </source>
</reference>
<reference evidence="8" key="3">
    <citation type="journal article" date="2014" name="PLoS ONE">
        <title>The genome and linkage map of the northern pike (Esox lucius): conserved synteny revealed between the salmonid sister group and the Neoteleostei.</title>
        <authorList>
            <person name="Rondeau E.B."/>
            <person name="Minkley D.R."/>
            <person name="Leong J.S."/>
            <person name="Messmer A.M."/>
            <person name="Jantzen J.R."/>
            <person name="von Schalburg K.R."/>
            <person name="Lemon C."/>
            <person name="Bird N.H."/>
            <person name="Koop B.F."/>
        </authorList>
    </citation>
    <scope>NUCLEOTIDE SEQUENCE</scope>
</reference>
<keyword evidence="4" id="KW-0175">Coiled coil</keyword>
<keyword evidence="2" id="KW-0238">DNA-binding</keyword>
<dbReference type="GeneID" id="105017742"/>
<dbReference type="SMART" id="SM00338">
    <property type="entry name" value="BRLZ"/>
    <property type="match status" value="1"/>
</dbReference>
<reference evidence="7" key="4">
    <citation type="submission" date="2020-02" db="EMBL/GenBank/DDBJ databases">
        <title>Esox lucius (northern pike) genome, fEsoLuc1, primary haplotype.</title>
        <authorList>
            <person name="Myers G."/>
            <person name="Karagic N."/>
            <person name="Meyer A."/>
            <person name="Pippel M."/>
            <person name="Reichard M."/>
            <person name="Winkler S."/>
            <person name="Tracey A."/>
            <person name="Sims Y."/>
            <person name="Howe K."/>
            <person name="Rhie A."/>
            <person name="Formenti G."/>
            <person name="Durbin R."/>
            <person name="Fedrigo O."/>
            <person name="Jarvis E.D."/>
        </authorList>
    </citation>
    <scope>NUCLEOTIDE SEQUENCE [LARGE SCALE GENOMIC DNA]</scope>
</reference>
<dbReference type="GeneTree" id="ENSGT00940000161120"/>
<reference evidence="7" key="5">
    <citation type="submission" date="2025-05" db="UniProtKB">
        <authorList>
            <consortium name="Ensembl"/>
        </authorList>
    </citation>
    <scope>IDENTIFICATION</scope>
</reference>
<dbReference type="OrthoDB" id="295274at2759"/>
<sequence length="133" mass="15502">MSDCNIVCLHSKNHNSFLLQSCECSGDEAHDRRLQRREKNRLAAQKSRKRQVERADELHEAYECHEQKNRWLKKEVKFLIEEQRRLTEVLKAHEPLCPQVGLSKMALSSEMYGSPVCSDSHCITPQRPTCKHS</sequence>
<dbReference type="Bgee" id="ENSELUG00000023644">
    <property type="expression patterns" value="Expressed in spleen and 4 other cell types or tissues"/>
</dbReference>
<dbReference type="Ensembl" id="ENSELUT00000036509.3">
    <property type="protein sequence ID" value="ENSELUP00000024945.1"/>
    <property type="gene ID" value="ENSELUG00000023644.3"/>
</dbReference>
<dbReference type="PROSITE" id="PS00036">
    <property type="entry name" value="BZIP_BASIC"/>
    <property type="match status" value="1"/>
</dbReference>
<evidence type="ECO:0000313" key="7">
    <source>
        <dbReference type="Ensembl" id="ENSELUP00000024945.1"/>
    </source>
</evidence>
<keyword evidence="8" id="KW-1185">Reference proteome</keyword>
<dbReference type="PANTHER" id="PTHR23351">
    <property type="entry name" value="FOS TRANSCRIPTION FACTOR-RELATED"/>
    <property type="match status" value="1"/>
</dbReference>
<keyword evidence="3" id="KW-0804">Transcription</keyword>
<dbReference type="EMBL" id="BT079464">
    <property type="protein sequence ID" value="ACO13888.1"/>
    <property type="molecule type" value="mRNA"/>
</dbReference>
<dbReference type="AlphaFoldDB" id="C1BXY5"/>
<protein>
    <submittedName>
        <fullName evidence="6">Basic leucine zipper transcriptional factor ATF-like 3</fullName>
    </submittedName>
</protein>
<dbReference type="SUPFAM" id="SSF57959">
    <property type="entry name" value="Leucine zipper domain"/>
    <property type="match status" value="1"/>
</dbReference>
<proteinExistence type="evidence at transcript level"/>
<evidence type="ECO:0000256" key="2">
    <source>
        <dbReference type="ARBA" id="ARBA00023125"/>
    </source>
</evidence>